<protein>
    <submittedName>
        <fullName evidence="1">Uncharacterized protein</fullName>
    </submittedName>
</protein>
<dbReference type="KEGG" id="cyn:Cyan7425_4768"/>
<gene>
    <name evidence="1" type="ordered locus">Cyan7425_4768</name>
</gene>
<dbReference type="EMBL" id="CP001344">
    <property type="protein sequence ID" value="ACL47073.1"/>
    <property type="molecule type" value="Genomic_DNA"/>
</dbReference>
<organism evidence="1">
    <name type="scientific">Cyanothece sp. (strain PCC 7425 / ATCC 29141)</name>
    <dbReference type="NCBI Taxonomy" id="395961"/>
    <lineage>
        <taxon>Bacteria</taxon>
        <taxon>Bacillati</taxon>
        <taxon>Cyanobacteriota</taxon>
        <taxon>Cyanophyceae</taxon>
        <taxon>Gomontiellales</taxon>
        <taxon>Cyanothecaceae</taxon>
        <taxon>Cyanothece</taxon>
    </lineage>
</organism>
<dbReference type="STRING" id="395961.Cyan7425_4768"/>
<dbReference type="HOGENOM" id="CLU_3364530_0_0_3"/>
<proteinExistence type="predicted"/>
<dbReference type="AlphaFoldDB" id="B8HM66"/>
<sequence>MFDRAKIVPPLTTSEIVSFCDKKQADLESGLECID</sequence>
<name>B8HM66_CYAP4</name>
<accession>B8HM66</accession>
<reference evidence="1" key="1">
    <citation type="submission" date="2009-01" db="EMBL/GenBank/DDBJ databases">
        <title>Complete sequence of chromosome Cyanothece sp. PCC 7425.</title>
        <authorList>
            <consortium name="US DOE Joint Genome Institute"/>
            <person name="Lucas S."/>
            <person name="Copeland A."/>
            <person name="Lapidus A."/>
            <person name="Glavina del Rio T."/>
            <person name="Dalin E."/>
            <person name="Tice H."/>
            <person name="Bruce D."/>
            <person name="Goodwin L."/>
            <person name="Pitluck S."/>
            <person name="Sims D."/>
            <person name="Meineke L."/>
            <person name="Brettin T."/>
            <person name="Detter J.C."/>
            <person name="Han C."/>
            <person name="Larimer F."/>
            <person name="Land M."/>
            <person name="Hauser L."/>
            <person name="Kyrpides N."/>
            <person name="Ovchinnikova G."/>
            <person name="Liberton M."/>
            <person name="Stoeckel J."/>
            <person name="Banerjee A."/>
            <person name="Singh A."/>
            <person name="Page L."/>
            <person name="Sato H."/>
            <person name="Zhao L."/>
            <person name="Sherman L."/>
            <person name="Pakrasi H."/>
            <person name="Richardson P."/>
        </authorList>
    </citation>
    <scope>NUCLEOTIDE SEQUENCE</scope>
    <source>
        <strain evidence="1">PCC 7425</strain>
    </source>
</reference>
<evidence type="ECO:0000313" key="1">
    <source>
        <dbReference type="EMBL" id="ACL47073.1"/>
    </source>
</evidence>